<evidence type="ECO:0008006" key="4">
    <source>
        <dbReference type="Google" id="ProtNLM"/>
    </source>
</evidence>
<proteinExistence type="predicted"/>
<dbReference type="Gene3D" id="3.40.720.10">
    <property type="entry name" value="Alkaline Phosphatase, subunit A"/>
    <property type="match status" value="1"/>
</dbReference>
<reference evidence="3" key="2">
    <citation type="submission" date="2015-01" db="EMBL/GenBank/DDBJ databases">
        <title>Evolutionary Origins and Diversification of the Mycorrhizal Mutualists.</title>
        <authorList>
            <consortium name="DOE Joint Genome Institute"/>
            <consortium name="Mycorrhizal Genomics Consortium"/>
            <person name="Kohler A."/>
            <person name="Kuo A."/>
            <person name="Nagy L.G."/>
            <person name="Floudas D."/>
            <person name="Copeland A."/>
            <person name="Barry K.W."/>
            <person name="Cichocki N."/>
            <person name="Veneault-Fourrey C."/>
            <person name="LaButti K."/>
            <person name="Lindquist E.A."/>
            <person name="Lipzen A."/>
            <person name="Lundell T."/>
            <person name="Morin E."/>
            <person name="Murat C."/>
            <person name="Riley R."/>
            <person name="Ohm R."/>
            <person name="Sun H."/>
            <person name="Tunlid A."/>
            <person name="Henrissat B."/>
            <person name="Grigoriev I.V."/>
            <person name="Hibbett D.S."/>
            <person name="Martin F."/>
        </authorList>
    </citation>
    <scope>NUCLEOTIDE SEQUENCE [LARGE SCALE GENOMIC DNA]</scope>
    <source>
        <strain evidence="3">F 1598</strain>
    </source>
</reference>
<dbReference type="PANTHER" id="PTHR31956:SF8">
    <property type="entry name" value="ACID PHOSPHATASE PHOA (AFU_ORTHOLOGUE AFUA_1G03570)"/>
    <property type="match status" value="1"/>
</dbReference>
<dbReference type="OrthoDB" id="5135119at2759"/>
<keyword evidence="1" id="KW-0378">Hydrolase</keyword>
<dbReference type="STRING" id="765440.A0A0C3FA15"/>
<dbReference type="InParanoid" id="A0A0C3FA15"/>
<dbReference type="Pfam" id="PF04185">
    <property type="entry name" value="Phosphoesterase"/>
    <property type="match status" value="1"/>
</dbReference>
<dbReference type="GO" id="GO:0009395">
    <property type="term" value="P:phospholipid catabolic process"/>
    <property type="evidence" value="ECO:0007669"/>
    <property type="project" value="TreeGrafter"/>
</dbReference>
<accession>A0A0C3FA15</accession>
<gene>
    <name evidence="2" type="ORF">PILCRDRAFT_821283</name>
</gene>
<dbReference type="EMBL" id="KN832998">
    <property type="protein sequence ID" value="KIM81495.1"/>
    <property type="molecule type" value="Genomic_DNA"/>
</dbReference>
<evidence type="ECO:0000256" key="1">
    <source>
        <dbReference type="ARBA" id="ARBA00022801"/>
    </source>
</evidence>
<protein>
    <recommendedName>
        <fullName evidence="4">Phosphoesterase</fullName>
    </recommendedName>
</protein>
<dbReference type="HOGENOM" id="CLU_027977_3_0_1"/>
<evidence type="ECO:0000313" key="3">
    <source>
        <dbReference type="Proteomes" id="UP000054166"/>
    </source>
</evidence>
<dbReference type="Proteomes" id="UP000054166">
    <property type="component" value="Unassembled WGS sequence"/>
</dbReference>
<dbReference type="InterPro" id="IPR017850">
    <property type="entry name" value="Alkaline_phosphatase_core_sf"/>
</dbReference>
<keyword evidence="3" id="KW-1185">Reference proteome</keyword>
<dbReference type="InterPro" id="IPR007312">
    <property type="entry name" value="Phosphoesterase"/>
</dbReference>
<dbReference type="GO" id="GO:0016788">
    <property type="term" value="F:hydrolase activity, acting on ester bonds"/>
    <property type="evidence" value="ECO:0007669"/>
    <property type="project" value="InterPro"/>
</dbReference>
<reference evidence="2 3" key="1">
    <citation type="submission" date="2014-04" db="EMBL/GenBank/DDBJ databases">
        <authorList>
            <consortium name="DOE Joint Genome Institute"/>
            <person name="Kuo A."/>
            <person name="Tarkka M."/>
            <person name="Buscot F."/>
            <person name="Kohler A."/>
            <person name="Nagy L.G."/>
            <person name="Floudas D."/>
            <person name="Copeland A."/>
            <person name="Barry K.W."/>
            <person name="Cichocki N."/>
            <person name="Veneault-Fourrey C."/>
            <person name="LaButti K."/>
            <person name="Lindquist E.A."/>
            <person name="Lipzen A."/>
            <person name="Lundell T."/>
            <person name="Morin E."/>
            <person name="Murat C."/>
            <person name="Sun H."/>
            <person name="Tunlid A."/>
            <person name="Henrissat B."/>
            <person name="Grigoriev I.V."/>
            <person name="Hibbett D.S."/>
            <person name="Martin F."/>
            <person name="Nordberg H.P."/>
            <person name="Cantor M.N."/>
            <person name="Hua S.X."/>
        </authorList>
    </citation>
    <scope>NUCLEOTIDE SEQUENCE [LARGE SCALE GENOMIC DNA]</scope>
    <source>
        <strain evidence="2 3">F 1598</strain>
    </source>
</reference>
<dbReference type="AlphaFoldDB" id="A0A0C3FA15"/>
<dbReference type="SUPFAM" id="SSF53649">
    <property type="entry name" value="Alkaline phosphatase-like"/>
    <property type="match status" value="1"/>
</dbReference>
<name>A0A0C3FA15_PILCF</name>
<organism evidence="2 3">
    <name type="scientific">Piloderma croceum (strain F 1598)</name>
    <dbReference type="NCBI Taxonomy" id="765440"/>
    <lineage>
        <taxon>Eukaryota</taxon>
        <taxon>Fungi</taxon>
        <taxon>Dikarya</taxon>
        <taxon>Basidiomycota</taxon>
        <taxon>Agaricomycotina</taxon>
        <taxon>Agaricomycetes</taxon>
        <taxon>Agaricomycetidae</taxon>
        <taxon>Atheliales</taxon>
        <taxon>Atheliaceae</taxon>
        <taxon>Piloderma</taxon>
    </lineage>
</organism>
<sequence length="262" mass="28105">MAFTSVTSAATTFSNMLLIILENTDYSSAIADPNLKSFASSGVLFSNWDAIGHPSQPNYIAITSGSTNGVTSDSTITINVKNVADLLETKGLTWKSYQENWPGNCFTGTESTDGLYFRKHNPFISYTDIQQNSTRCAKIVDASQLSTDISNGQLPTFAWYTPNINNDGHNTNVTFAGNWLKGFLASTSVTSHFDVVLVTFDETEAQTGPNHVYTAIAGKAVTNKGATVSTALTHYSVLATLEANFGLGNLGKNDVTATPFPL</sequence>
<evidence type="ECO:0000313" key="2">
    <source>
        <dbReference type="EMBL" id="KIM81495.1"/>
    </source>
</evidence>
<dbReference type="PANTHER" id="PTHR31956">
    <property type="entry name" value="NON-SPECIFIC PHOSPHOLIPASE C4-RELATED"/>
    <property type="match status" value="1"/>
</dbReference>